<dbReference type="SMART" id="SM00052">
    <property type="entry name" value="EAL"/>
    <property type="match status" value="1"/>
</dbReference>
<dbReference type="SUPFAM" id="SSF55073">
    <property type="entry name" value="Nucleotide cyclase"/>
    <property type="match status" value="1"/>
</dbReference>
<organism evidence="4 5">
    <name type="scientific">Caminibacter pacificus</name>
    <dbReference type="NCBI Taxonomy" id="1424653"/>
    <lineage>
        <taxon>Bacteria</taxon>
        <taxon>Pseudomonadati</taxon>
        <taxon>Campylobacterota</taxon>
        <taxon>Epsilonproteobacteria</taxon>
        <taxon>Nautiliales</taxon>
        <taxon>Nautiliaceae</taxon>
        <taxon>Caminibacter</taxon>
    </lineage>
</organism>
<dbReference type="Pfam" id="PF10442">
    <property type="entry name" value="FIST_C"/>
    <property type="match status" value="1"/>
</dbReference>
<dbReference type="InterPro" id="IPR050706">
    <property type="entry name" value="Cyclic-di-GMP_PDE-like"/>
</dbReference>
<dbReference type="InterPro" id="IPR001633">
    <property type="entry name" value="EAL_dom"/>
</dbReference>
<dbReference type="Pfam" id="PF00990">
    <property type="entry name" value="GGDEF"/>
    <property type="match status" value="1"/>
</dbReference>
<dbReference type="NCBIfam" id="TIGR00254">
    <property type="entry name" value="GGDEF"/>
    <property type="match status" value="1"/>
</dbReference>
<dbReference type="GO" id="GO:0071111">
    <property type="term" value="F:cyclic-guanylate-specific phosphodiesterase activity"/>
    <property type="evidence" value="ECO:0007669"/>
    <property type="project" value="InterPro"/>
</dbReference>
<dbReference type="Pfam" id="PF00563">
    <property type="entry name" value="EAL"/>
    <property type="match status" value="1"/>
</dbReference>
<dbReference type="SUPFAM" id="SSF141868">
    <property type="entry name" value="EAL domain-like"/>
    <property type="match status" value="1"/>
</dbReference>
<gene>
    <name evidence="3" type="ORF">C6V80_07915</name>
    <name evidence="4" type="ORF">EDC58_1427</name>
</gene>
<feature type="domain" description="EAL" evidence="1">
    <location>
        <begin position="547"/>
        <end position="790"/>
    </location>
</feature>
<dbReference type="Gene3D" id="3.20.20.450">
    <property type="entry name" value="EAL domain"/>
    <property type="match status" value="1"/>
</dbReference>
<dbReference type="EMBL" id="RJVK01000003">
    <property type="protein sequence ID" value="ROR39487.1"/>
    <property type="molecule type" value="Genomic_DNA"/>
</dbReference>
<evidence type="ECO:0000313" key="6">
    <source>
        <dbReference type="Proteomes" id="UP000298805"/>
    </source>
</evidence>
<dbReference type="Pfam" id="PF08495">
    <property type="entry name" value="FIST"/>
    <property type="match status" value="1"/>
</dbReference>
<evidence type="ECO:0000313" key="5">
    <source>
        <dbReference type="Proteomes" id="UP000272781"/>
    </source>
</evidence>
<dbReference type="AlphaFoldDB" id="A0AAJ4RC57"/>
<dbReference type="InterPro" id="IPR000160">
    <property type="entry name" value="GGDEF_dom"/>
</dbReference>
<dbReference type="InterPro" id="IPR019494">
    <property type="entry name" value="FIST_C"/>
</dbReference>
<name>A0AAJ4RC57_9BACT</name>
<evidence type="ECO:0000259" key="1">
    <source>
        <dbReference type="PROSITE" id="PS50883"/>
    </source>
</evidence>
<dbReference type="InterPro" id="IPR029787">
    <property type="entry name" value="Nucleotide_cyclase"/>
</dbReference>
<protein>
    <submittedName>
        <fullName evidence="4">Diguanylate cyclase/phosphodiesterase</fullName>
    </submittedName>
    <submittedName>
        <fullName evidence="3">EAL domain-containing protein</fullName>
    </submittedName>
</protein>
<evidence type="ECO:0000313" key="4">
    <source>
        <dbReference type="EMBL" id="ROR39487.1"/>
    </source>
</evidence>
<dbReference type="CDD" id="cd01949">
    <property type="entry name" value="GGDEF"/>
    <property type="match status" value="1"/>
</dbReference>
<dbReference type="EMBL" id="CP027432">
    <property type="protein sequence ID" value="QCI28896.1"/>
    <property type="molecule type" value="Genomic_DNA"/>
</dbReference>
<dbReference type="PROSITE" id="PS50883">
    <property type="entry name" value="EAL"/>
    <property type="match status" value="1"/>
</dbReference>
<evidence type="ECO:0000313" key="3">
    <source>
        <dbReference type="EMBL" id="QCI28896.1"/>
    </source>
</evidence>
<dbReference type="SMART" id="SM00267">
    <property type="entry name" value="GGDEF"/>
    <property type="match status" value="1"/>
</dbReference>
<dbReference type="PANTHER" id="PTHR33121">
    <property type="entry name" value="CYCLIC DI-GMP PHOSPHODIESTERASE PDEF"/>
    <property type="match status" value="1"/>
</dbReference>
<reference evidence="4 5" key="2">
    <citation type="submission" date="2018-11" db="EMBL/GenBank/DDBJ databases">
        <title>Genomic Encyclopedia of Type Strains, Phase IV (KMG-IV): sequencing the most valuable type-strain genomes for metagenomic binning, comparative biology and taxonomic classification.</title>
        <authorList>
            <person name="Goeker M."/>
        </authorList>
    </citation>
    <scope>NUCLEOTIDE SEQUENCE [LARGE SCALE GENOMIC DNA]</scope>
    <source>
        <strain evidence="4 5">DSM 27783</strain>
    </source>
</reference>
<dbReference type="Gene3D" id="3.30.70.270">
    <property type="match status" value="1"/>
</dbReference>
<dbReference type="SMART" id="SM01204">
    <property type="entry name" value="FIST_C"/>
    <property type="match status" value="1"/>
</dbReference>
<accession>A0AAJ4RC57</accession>
<dbReference type="SMART" id="SM00897">
    <property type="entry name" value="FIST"/>
    <property type="match status" value="1"/>
</dbReference>
<reference evidence="3" key="3">
    <citation type="submission" date="2019-06" db="EMBL/GenBank/DDBJ databases">
        <title>A comparative analysis of the Nautiliaceae.</title>
        <authorList>
            <person name="Grosche A."/>
            <person name="Smedile F."/>
            <person name="Vetriani C."/>
        </authorList>
    </citation>
    <scope>NUCLEOTIDE SEQUENCE</scope>
    <source>
        <strain evidence="3">TB6</strain>
    </source>
</reference>
<reference evidence="6" key="1">
    <citation type="submission" date="2018-03" db="EMBL/GenBank/DDBJ databases">
        <title>A comparative analysis of the Nautiliaceae.</title>
        <authorList>
            <person name="Grosche A."/>
            <person name="Smedile F."/>
            <person name="Vetriani C."/>
        </authorList>
    </citation>
    <scope>NUCLEOTIDE SEQUENCE [LARGE SCALE GENOMIC DNA]</scope>
    <source>
        <strain evidence="6">TB6</strain>
    </source>
</reference>
<dbReference type="Proteomes" id="UP000298805">
    <property type="component" value="Chromosome"/>
</dbReference>
<proteinExistence type="predicted"/>
<evidence type="ECO:0000259" key="2">
    <source>
        <dbReference type="PROSITE" id="PS50887"/>
    </source>
</evidence>
<dbReference type="Proteomes" id="UP000272781">
    <property type="component" value="Unassembled WGS sequence"/>
</dbReference>
<sequence length="790" mass="91451">MKQYSCTFDERNIKEIFEKTKNLNYKTLLVQIYCGVVIKSYILGVVSTVKEYFPNAKIVGITTDGEIINSKITQNDVVLSFSFFENTDIEIEFFQKGNLFEDGKRLASKIKKDTKLLIIFASGIEFNADDLIEGINFINDNVPVIGALAGDNAKFRKTYVFYENEITENGVLGVFFNSSGLDVYIDSSFGWVKFGRRMKITKSDKNIVYEIDEKNAFDVYSYYLGTEIKNYFPQIGVEFPLIKTINNLDVARAVVGIRDKALIFAGALNEGEIVNFGIAEISKVLENSKRIFQKLLRHKIEALFVFSCMARRRFVEKLSFLELQMLKNIPNTGFFGYGEFFNGRFLNQTLNVLALSEGGDLENKELYIPKNDKVTTIESLIHLVDVAFNEVRQKLYIDNVTQLPNKAAFDEDVLRNPYGAVLFDIKKFSNINDKYGEEVGDEVLKNLAKILQKFIIKNAKLYRISADYFIVLFFEKCNLGMFAYSVIEYFYNNPLKIKIKDEEYEIDLDLYAALVEGVEGRKIKIKADMALHYAKVTKENIVKYSKDLKIEEKINKEIEILNFVKKAIMENRVIPVFQMIQKDDLSFEALVRIIDEDGKLVSPFYFLDSIKNTRYYDEITRIMIEKSFKIFQDLPHKLSINFSYEDIQNEKTVEFLLEKIEKFNMQNRVIIEVLETDSISEYDVFENFVKKVKKYGVEIAIDDFGSGYSNFIYLANIKPDYIKIDGSLIKSLDENEKFYKIVKTIVEFAKEMDIRVIAEFVKDEKIYEICKKLGIDGMQGYFIHIPSKDI</sequence>
<dbReference type="CDD" id="cd01948">
    <property type="entry name" value="EAL"/>
    <property type="match status" value="1"/>
</dbReference>
<dbReference type="PANTHER" id="PTHR33121:SF71">
    <property type="entry name" value="OXYGEN SENSOR PROTEIN DOSP"/>
    <property type="match status" value="1"/>
</dbReference>
<dbReference type="InterPro" id="IPR013702">
    <property type="entry name" value="FIST_domain_N"/>
</dbReference>
<keyword evidence="6" id="KW-1185">Reference proteome</keyword>
<feature type="domain" description="GGDEF" evidence="2">
    <location>
        <begin position="416"/>
        <end position="547"/>
    </location>
</feature>
<dbReference type="PROSITE" id="PS50887">
    <property type="entry name" value="GGDEF"/>
    <property type="match status" value="1"/>
</dbReference>
<dbReference type="InterPro" id="IPR035919">
    <property type="entry name" value="EAL_sf"/>
</dbReference>
<dbReference type="InterPro" id="IPR043128">
    <property type="entry name" value="Rev_trsase/Diguanyl_cyclase"/>
</dbReference>
<dbReference type="RefSeq" id="WP_123352818.1">
    <property type="nucleotide sequence ID" value="NZ_CP027432.2"/>
</dbReference>